<evidence type="ECO:0000259" key="7">
    <source>
        <dbReference type="Pfam" id="PF02771"/>
    </source>
</evidence>
<dbReference type="GO" id="GO:0003995">
    <property type="term" value="F:acyl-CoA dehydrogenase activity"/>
    <property type="evidence" value="ECO:0007669"/>
    <property type="project" value="TreeGrafter"/>
</dbReference>
<keyword evidence="3" id="KW-0285">Flavoprotein</keyword>
<sequence length="323" mass="34501">MDFELSDEQEMLREVSRSMLAAHCSPEKVRDAVAIDVDDSLWQLGADMGWTGLPVPEKHGGAAMGLVETTIVAEEIGRALAPGPWTDTAIAAWAASSGGAPDDVIAGLASGDQRASAVIDPGFIQAAASADWLLVVEDAVRLIPANATQFRRRTTLDETRRFYAAADLADSGYELAIPAQRVRDAAAVMVAADALGVAVATMRMTIDYATVRQQFNRPIGSFQVVKHKIADMLIAIEGLRSTTYYAAMALDVDLTDASLTASAAKAFAAEKVPEITGEALQIHGGIGFTWEHDLHLYLRRAKTDEVLGGAADFHHDRVATLLV</sequence>
<keyword evidence="5" id="KW-0560">Oxidoreductase</keyword>
<organism evidence="8 9">
    <name type="scientific">Gordonia humi</name>
    <dbReference type="NCBI Taxonomy" id="686429"/>
    <lineage>
        <taxon>Bacteria</taxon>
        <taxon>Bacillati</taxon>
        <taxon>Actinomycetota</taxon>
        <taxon>Actinomycetes</taxon>
        <taxon>Mycobacteriales</taxon>
        <taxon>Gordoniaceae</taxon>
        <taxon>Gordonia</taxon>
    </lineage>
</organism>
<dbReference type="GO" id="GO:0050660">
    <property type="term" value="F:flavin adenine dinucleotide binding"/>
    <property type="evidence" value="ECO:0007669"/>
    <property type="project" value="InterPro"/>
</dbReference>
<dbReference type="AlphaFoldDB" id="A0A840EQ72"/>
<evidence type="ECO:0000256" key="1">
    <source>
        <dbReference type="ARBA" id="ARBA00001974"/>
    </source>
</evidence>
<keyword evidence="9" id="KW-1185">Reference proteome</keyword>
<feature type="domain" description="Acyl-CoA dehydrogenase/oxidase C-terminal" evidence="6">
    <location>
        <begin position="187"/>
        <end position="319"/>
    </location>
</feature>
<accession>A0A840EQ72</accession>
<dbReference type="PANTHER" id="PTHR43884:SF20">
    <property type="entry name" value="ACYL-COA DEHYDROGENASE FADE28"/>
    <property type="match status" value="1"/>
</dbReference>
<dbReference type="Gene3D" id="1.20.140.10">
    <property type="entry name" value="Butyryl-CoA Dehydrogenase, subunit A, domain 3"/>
    <property type="match status" value="1"/>
</dbReference>
<evidence type="ECO:0000256" key="2">
    <source>
        <dbReference type="ARBA" id="ARBA00009347"/>
    </source>
</evidence>
<comment type="cofactor">
    <cofactor evidence="1">
        <name>FAD</name>
        <dbReference type="ChEBI" id="CHEBI:57692"/>
    </cofactor>
</comment>
<dbReference type="RefSeq" id="WP_183368990.1">
    <property type="nucleotide sequence ID" value="NZ_BAABHL010000045.1"/>
</dbReference>
<dbReference type="Pfam" id="PF02771">
    <property type="entry name" value="Acyl-CoA_dh_N"/>
    <property type="match status" value="1"/>
</dbReference>
<name>A0A840EQ72_9ACTN</name>
<evidence type="ECO:0000256" key="5">
    <source>
        <dbReference type="ARBA" id="ARBA00023002"/>
    </source>
</evidence>
<proteinExistence type="inferred from homology"/>
<dbReference type="PANTHER" id="PTHR43884">
    <property type="entry name" value="ACYL-COA DEHYDROGENASE"/>
    <property type="match status" value="1"/>
</dbReference>
<keyword evidence="4" id="KW-0274">FAD</keyword>
<evidence type="ECO:0000259" key="6">
    <source>
        <dbReference type="Pfam" id="PF00441"/>
    </source>
</evidence>
<dbReference type="SUPFAM" id="SSF56645">
    <property type="entry name" value="Acyl-CoA dehydrogenase NM domain-like"/>
    <property type="match status" value="1"/>
</dbReference>
<dbReference type="InterPro" id="IPR037069">
    <property type="entry name" value="AcylCoA_DH/ox_N_sf"/>
</dbReference>
<dbReference type="InterPro" id="IPR009100">
    <property type="entry name" value="AcylCoA_DH/oxidase_NM_dom_sf"/>
</dbReference>
<dbReference type="InterPro" id="IPR013786">
    <property type="entry name" value="AcylCoA_DH/ox_N"/>
</dbReference>
<feature type="domain" description="Acyl-CoA dehydrogenase/oxidase N-terminal" evidence="7">
    <location>
        <begin position="6"/>
        <end position="94"/>
    </location>
</feature>
<comment type="similarity">
    <text evidence="2">Belongs to the acyl-CoA dehydrogenase family.</text>
</comment>
<reference evidence="8 9" key="1">
    <citation type="submission" date="2020-08" db="EMBL/GenBank/DDBJ databases">
        <title>Sequencing the genomes of 1000 actinobacteria strains.</title>
        <authorList>
            <person name="Klenk H.-P."/>
        </authorList>
    </citation>
    <scope>NUCLEOTIDE SEQUENCE [LARGE SCALE GENOMIC DNA]</scope>
    <source>
        <strain evidence="8 9">DSM 45298</strain>
    </source>
</reference>
<dbReference type="EMBL" id="JACIFP010000001">
    <property type="protein sequence ID" value="MBB4133852.1"/>
    <property type="molecule type" value="Genomic_DNA"/>
</dbReference>
<evidence type="ECO:0000313" key="8">
    <source>
        <dbReference type="EMBL" id="MBB4133852.1"/>
    </source>
</evidence>
<protein>
    <submittedName>
        <fullName evidence="8">Alkylation response protein AidB-like acyl-CoA dehydrogenase</fullName>
    </submittedName>
</protein>
<dbReference type="Pfam" id="PF00441">
    <property type="entry name" value="Acyl-CoA_dh_1"/>
    <property type="match status" value="1"/>
</dbReference>
<dbReference type="Proteomes" id="UP000551501">
    <property type="component" value="Unassembled WGS sequence"/>
</dbReference>
<evidence type="ECO:0000256" key="4">
    <source>
        <dbReference type="ARBA" id="ARBA00022827"/>
    </source>
</evidence>
<dbReference type="InterPro" id="IPR036250">
    <property type="entry name" value="AcylCo_DH-like_C"/>
</dbReference>
<dbReference type="InterPro" id="IPR009075">
    <property type="entry name" value="AcylCo_DH/oxidase_C"/>
</dbReference>
<evidence type="ECO:0000313" key="9">
    <source>
        <dbReference type="Proteomes" id="UP000551501"/>
    </source>
</evidence>
<evidence type="ECO:0000256" key="3">
    <source>
        <dbReference type="ARBA" id="ARBA00022630"/>
    </source>
</evidence>
<comment type="caution">
    <text evidence="8">The sequence shown here is derived from an EMBL/GenBank/DDBJ whole genome shotgun (WGS) entry which is preliminary data.</text>
</comment>
<gene>
    <name evidence="8" type="ORF">BKA16_000404</name>
</gene>
<dbReference type="SUPFAM" id="SSF47203">
    <property type="entry name" value="Acyl-CoA dehydrogenase C-terminal domain-like"/>
    <property type="match status" value="1"/>
</dbReference>
<dbReference type="Gene3D" id="1.10.540.10">
    <property type="entry name" value="Acyl-CoA dehydrogenase/oxidase, N-terminal domain"/>
    <property type="match status" value="1"/>
</dbReference>